<gene>
    <name evidence="1" type="ORF">KS407_15180</name>
</gene>
<dbReference type="EMBL" id="JAHQCR010000059">
    <property type="protein sequence ID" value="MBU9722758.1"/>
    <property type="molecule type" value="Genomic_DNA"/>
</dbReference>
<dbReference type="SUPFAM" id="SSF51735">
    <property type="entry name" value="NAD(P)-binding Rossmann-fold domains"/>
    <property type="match status" value="1"/>
</dbReference>
<reference evidence="1 2" key="1">
    <citation type="submission" date="2021-06" db="EMBL/GenBank/DDBJ databases">
        <title>Bacillus sp. RD4P76, an endophyte from a halophyte.</title>
        <authorList>
            <person name="Sun J.-Q."/>
        </authorList>
    </citation>
    <scope>NUCLEOTIDE SEQUENCE [LARGE SCALE GENOMIC DNA]</scope>
    <source>
        <strain evidence="1 2">JCM 17098</strain>
    </source>
</reference>
<dbReference type="Proteomes" id="UP000790580">
    <property type="component" value="Unassembled WGS sequence"/>
</dbReference>
<dbReference type="InterPro" id="IPR036291">
    <property type="entry name" value="NAD(P)-bd_dom_sf"/>
</dbReference>
<evidence type="ECO:0000313" key="1">
    <source>
        <dbReference type="EMBL" id="MBU9722758.1"/>
    </source>
</evidence>
<organism evidence="1 2">
    <name type="scientific">Evansella alkalicola</name>
    <dbReference type="NCBI Taxonomy" id="745819"/>
    <lineage>
        <taxon>Bacteria</taxon>
        <taxon>Bacillati</taxon>
        <taxon>Bacillota</taxon>
        <taxon>Bacilli</taxon>
        <taxon>Bacillales</taxon>
        <taxon>Bacillaceae</taxon>
        <taxon>Evansella</taxon>
    </lineage>
</organism>
<dbReference type="InterPro" id="IPR052184">
    <property type="entry name" value="SDR_enzymes"/>
</dbReference>
<evidence type="ECO:0000313" key="2">
    <source>
        <dbReference type="Proteomes" id="UP000790580"/>
    </source>
</evidence>
<sequence>MENKKKTIYITGADRGLGLALTRVFLGHGFKVFAGRYMSDWTELDDLKKEHGEDLDTVTLDVTDQSSVDNAAKYIEEQTGGKLDIVLNNAGLYKDRSTDIYGEFHYGDMMKLVDVNAFGPLRVAKSVLPLIMNGETKMIANISSEAASLGDSWRVKEYGYSMSKSALNMGLTILQNQLKEHGIKVLAFHPGFVKTYIMGEFMDFAEIDAMTSATGIAEQILKAPPIEEHMYIDYQGNKINW</sequence>
<proteinExistence type="predicted"/>
<dbReference type="Gene3D" id="3.40.50.720">
    <property type="entry name" value="NAD(P)-binding Rossmann-like Domain"/>
    <property type="match status" value="1"/>
</dbReference>
<dbReference type="PANTHER" id="PTHR45458">
    <property type="entry name" value="SHORT-CHAIN DEHYDROGENASE/REDUCTASE SDR"/>
    <property type="match status" value="1"/>
</dbReference>
<name>A0ABS6JW04_9BACI</name>
<dbReference type="Pfam" id="PF00106">
    <property type="entry name" value="adh_short"/>
    <property type="match status" value="1"/>
</dbReference>
<accession>A0ABS6JW04</accession>
<dbReference type="InterPro" id="IPR002347">
    <property type="entry name" value="SDR_fam"/>
</dbReference>
<keyword evidence="2" id="KW-1185">Reference proteome</keyword>
<dbReference type="PRINTS" id="PR00081">
    <property type="entry name" value="GDHRDH"/>
</dbReference>
<dbReference type="RefSeq" id="WP_088076964.1">
    <property type="nucleotide sequence ID" value="NZ_JAHQCR010000059.1"/>
</dbReference>
<comment type="caution">
    <text evidence="1">The sequence shown here is derived from an EMBL/GenBank/DDBJ whole genome shotgun (WGS) entry which is preliminary data.</text>
</comment>
<dbReference type="PANTHER" id="PTHR45458:SF1">
    <property type="entry name" value="SHORT CHAIN DEHYDROGENASE"/>
    <property type="match status" value="1"/>
</dbReference>
<protein>
    <submittedName>
        <fullName evidence="1">SDR family NAD(P)-dependent oxidoreductase</fullName>
    </submittedName>
</protein>